<organism evidence="1 2">
    <name type="scientific">Hyalomma asiaticum</name>
    <name type="common">Tick</name>
    <dbReference type="NCBI Taxonomy" id="266040"/>
    <lineage>
        <taxon>Eukaryota</taxon>
        <taxon>Metazoa</taxon>
        <taxon>Ecdysozoa</taxon>
        <taxon>Arthropoda</taxon>
        <taxon>Chelicerata</taxon>
        <taxon>Arachnida</taxon>
        <taxon>Acari</taxon>
        <taxon>Parasitiformes</taxon>
        <taxon>Ixodida</taxon>
        <taxon>Ixodoidea</taxon>
        <taxon>Ixodidae</taxon>
        <taxon>Hyalomminae</taxon>
        <taxon>Hyalomma</taxon>
    </lineage>
</organism>
<name>A0ACB7RMW4_HYAAI</name>
<keyword evidence="2" id="KW-1185">Reference proteome</keyword>
<evidence type="ECO:0000313" key="2">
    <source>
        <dbReference type="Proteomes" id="UP000821845"/>
    </source>
</evidence>
<accession>A0ACB7RMW4</accession>
<evidence type="ECO:0000313" key="1">
    <source>
        <dbReference type="EMBL" id="KAH6923745.1"/>
    </source>
</evidence>
<protein>
    <submittedName>
        <fullName evidence="1">Uncharacterized protein</fullName>
    </submittedName>
</protein>
<dbReference type="Proteomes" id="UP000821845">
    <property type="component" value="Chromosome 8"/>
</dbReference>
<dbReference type="EMBL" id="CM023488">
    <property type="protein sequence ID" value="KAH6923745.1"/>
    <property type="molecule type" value="Genomic_DNA"/>
</dbReference>
<comment type="caution">
    <text evidence="1">The sequence shown here is derived from an EMBL/GenBank/DDBJ whole genome shotgun (WGS) entry which is preliminary data.</text>
</comment>
<gene>
    <name evidence="1" type="ORF">HPB50_005939</name>
</gene>
<reference evidence="1" key="1">
    <citation type="submission" date="2020-05" db="EMBL/GenBank/DDBJ databases">
        <title>Large-scale comparative analyses of tick genomes elucidate their genetic diversity and vector capacities.</title>
        <authorList>
            <person name="Jia N."/>
            <person name="Wang J."/>
            <person name="Shi W."/>
            <person name="Du L."/>
            <person name="Sun Y."/>
            <person name="Zhan W."/>
            <person name="Jiang J."/>
            <person name="Wang Q."/>
            <person name="Zhang B."/>
            <person name="Ji P."/>
            <person name="Sakyi L.B."/>
            <person name="Cui X."/>
            <person name="Yuan T."/>
            <person name="Jiang B."/>
            <person name="Yang W."/>
            <person name="Lam T.T.-Y."/>
            <person name="Chang Q."/>
            <person name="Ding S."/>
            <person name="Wang X."/>
            <person name="Zhu J."/>
            <person name="Ruan X."/>
            <person name="Zhao L."/>
            <person name="Wei J."/>
            <person name="Que T."/>
            <person name="Du C."/>
            <person name="Cheng J."/>
            <person name="Dai P."/>
            <person name="Han X."/>
            <person name="Huang E."/>
            <person name="Gao Y."/>
            <person name="Liu J."/>
            <person name="Shao H."/>
            <person name="Ye R."/>
            <person name="Li L."/>
            <person name="Wei W."/>
            <person name="Wang X."/>
            <person name="Wang C."/>
            <person name="Yang T."/>
            <person name="Huo Q."/>
            <person name="Li W."/>
            <person name="Guo W."/>
            <person name="Chen H."/>
            <person name="Zhou L."/>
            <person name="Ni X."/>
            <person name="Tian J."/>
            <person name="Zhou Y."/>
            <person name="Sheng Y."/>
            <person name="Liu T."/>
            <person name="Pan Y."/>
            <person name="Xia L."/>
            <person name="Li J."/>
            <person name="Zhao F."/>
            <person name="Cao W."/>
        </authorList>
    </citation>
    <scope>NUCLEOTIDE SEQUENCE</scope>
    <source>
        <strain evidence="1">Hyas-2018</strain>
    </source>
</reference>
<proteinExistence type="predicted"/>
<sequence length="203" mass="23843">MQRENPGKPTEEQMKRKRERARARYALQKAQLQQGALAGDSGDDPFARRRARDRERYARKKAQLQLRAPTEAQLERKRERERERYARKTALQGLTQAELERKRVNNRARYARLKALQQLKGPAEKEGVGRKRDKTLQKTEQRQREVSAIMYLCLVSSGRFCRADLMCSTLSNQTDKTQTLSYMKFSPWMSRPLEVIGVCRKRE</sequence>